<protein>
    <submittedName>
        <fullName evidence="2">(African queen) hypothetical protein</fullName>
    </submittedName>
</protein>
<gene>
    <name evidence="2" type="ORF">DCHRY22_LOCUS14839</name>
</gene>
<feature type="compositionally biased region" description="Low complexity" evidence="1">
    <location>
        <begin position="370"/>
        <end position="404"/>
    </location>
</feature>
<feature type="compositionally biased region" description="Basic and acidic residues" evidence="1">
    <location>
        <begin position="205"/>
        <end position="225"/>
    </location>
</feature>
<feature type="region of interest" description="Disordered" evidence="1">
    <location>
        <begin position="357"/>
        <end position="414"/>
    </location>
</feature>
<reference evidence="2" key="1">
    <citation type="submission" date="2021-09" db="EMBL/GenBank/DDBJ databases">
        <authorList>
            <person name="Martin H S."/>
        </authorList>
    </citation>
    <scope>NUCLEOTIDE SEQUENCE</scope>
</reference>
<dbReference type="AlphaFoldDB" id="A0A8J2R7Q3"/>
<comment type="caution">
    <text evidence="2">The sequence shown here is derived from an EMBL/GenBank/DDBJ whole genome shotgun (WGS) entry which is preliminary data.</text>
</comment>
<feature type="region of interest" description="Disordered" evidence="1">
    <location>
        <begin position="67"/>
        <end position="227"/>
    </location>
</feature>
<evidence type="ECO:0000256" key="1">
    <source>
        <dbReference type="SAM" id="MobiDB-lite"/>
    </source>
</evidence>
<sequence>MARIPDEPNMSDSTLLLTVEDLINQAMGPPGANVVDFKLVQVVLQILARQQRMLQQKVEIQVSELSEITPPKKSKGKASEESTESSSSRSPRSLRKRQMAKIKEEKEQKIDEDKQTVTEEPGEDEEDDGDQEKRDKRAKKGREKTDKTSAKEKAKSKKDEEKAQKDAEKPKSESELEKGQKDEEDKSKQQKESGKGQKGTAKGKSQKDMGKTQKVRTGTDSHGRTNIDVVTQSQFAILEAAIKDLMEAAAPQPLAMPKNEKLRKDLAKGTATLPDAMEAMQVVARMKAAEAAIQRMSGLITHLAAGSDLPDAGDVSDVTDEKEEKLPEEQTTKSRVSVAPRKSVMIDPNVSQVSHISTKPSVASYVDTGPSSASSVAAPRPSQVSQVSVKPSASVMSKASSMMMGPSVTQEDME</sequence>
<feature type="compositionally biased region" description="Basic and acidic residues" evidence="1">
    <location>
        <begin position="322"/>
        <end position="332"/>
    </location>
</feature>
<feature type="region of interest" description="Disordered" evidence="1">
    <location>
        <begin position="306"/>
        <end position="343"/>
    </location>
</feature>
<dbReference type="EMBL" id="CAKASE010000081">
    <property type="protein sequence ID" value="CAG9583452.1"/>
    <property type="molecule type" value="Genomic_DNA"/>
</dbReference>
<organism evidence="2 3">
    <name type="scientific">Danaus chrysippus</name>
    <name type="common">African queen</name>
    <dbReference type="NCBI Taxonomy" id="151541"/>
    <lineage>
        <taxon>Eukaryota</taxon>
        <taxon>Metazoa</taxon>
        <taxon>Ecdysozoa</taxon>
        <taxon>Arthropoda</taxon>
        <taxon>Hexapoda</taxon>
        <taxon>Insecta</taxon>
        <taxon>Pterygota</taxon>
        <taxon>Neoptera</taxon>
        <taxon>Endopterygota</taxon>
        <taxon>Lepidoptera</taxon>
        <taxon>Glossata</taxon>
        <taxon>Ditrysia</taxon>
        <taxon>Papilionoidea</taxon>
        <taxon>Nymphalidae</taxon>
        <taxon>Danainae</taxon>
        <taxon>Danaini</taxon>
        <taxon>Danaina</taxon>
        <taxon>Danaus</taxon>
        <taxon>Anosia</taxon>
    </lineage>
</organism>
<name>A0A8J2R7Q3_9NEOP</name>
<feature type="compositionally biased region" description="Basic and acidic residues" evidence="1">
    <location>
        <begin position="101"/>
        <end position="117"/>
    </location>
</feature>
<dbReference type="Proteomes" id="UP000789524">
    <property type="component" value="Unassembled WGS sequence"/>
</dbReference>
<feature type="compositionally biased region" description="Basic and acidic residues" evidence="1">
    <location>
        <begin position="143"/>
        <end position="195"/>
    </location>
</feature>
<feature type="compositionally biased region" description="Acidic residues" evidence="1">
    <location>
        <begin position="120"/>
        <end position="130"/>
    </location>
</feature>
<proteinExistence type="predicted"/>
<evidence type="ECO:0000313" key="3">
    <source>
        <dbReference type="Proteomes" id="UP000789524"/>
    </source>
</evidence>
<keyword evidence="3" id="KW-1185">Reference proteome</keyword>
<accession>A0A8J2R7Q3</accession>
<evidence type="ECO:0000313" key="2">
    <source>
        <dbReference type="EMBL" id="CAG9583452.1"/>
    </source>
</evidence>
<dbReference type="OrthoDB" id="7489536at2759"/>